<sequence length="50" mass="5825">MSVNEDLFISVKGCPDERQLNNETNHLHYWICERLSPLPAARIQLPRESC</sequence>
<proteinExistence type="predicted"/>
<keyword evidence="2" id="KW-1185">Reference proteome</keyword>
<evidence type="ECO:0000313" key="1">
    <source>
        <dbReference type="EMBL" id="TWT30525.1"/>
    </source>
</evidence>
<dbReference type="Proteomes" id="UP000317243">
    <property type="component" value="Unassembled WGS sequence"/>
</dbReference>
<dbReference type="AlphaFoldDB" id="A0A5C5UYK1"/>
<gene>
    <name evidence="1" type="ORF">KOR42_54530</name>
</gene>
<reference evidence="1 2" key="1">
    <citation type="submission" date="2019-02" db="EMBL/GenBank/DDBJ databases">
        <title>Deep-cultivation of Planctomycetes and their phenomic and genomic characterization uncovers novel biology.</title>
        <authorList>
            <person name="Wiegand S."/>
            <person name="Jogler M."/>
            <person name="Boedeker C."/>
            <person name="Pinto D."/>
            <person name="Vollmers J."/>
            <person name="Rivas-Marin E."/>
            <person name="Kohn T."/>
            <person name="Peeters S.H."/>
            <person name="Heuer A."/>
            <person name="Rast P."/>
            <person name="Oberbeckmann S."/>
            <person name="Bunk B."/>
            <person name="Jeske O."/>
            <person name="Meyerdierks A."/>
            <person name="Storesund J.E."/>
            <person name="Kallscheuer N."/>
            <person name="Luecker S."/>
            <person name="Lage O.M."/>
            <person name="Pohl T."/>
            <person name="Merkel B.J."/>
            <person name="Hornburger P."/>
            <person name="Mueller R.-W."/>
            <person name="Bruemmer F."/>
            <person name="Labrenz M."/>
            <person name="Spormann A.M."/>
            <person name="Op Den Camp H."/>
            <person name="Overmann J."/>
            <person name="Amann R."/>
            <person name="Jetten M.S.M."/>
            <person name="Mascher T."/>
            <person name="Medema M.H."/>
            <person name="Devos D.P."/>
            <person name="Kaster A.-K."/>
            <person name="Ovreas L."/>
            <person name="Rohde M."/>
            <person name="Galperin M.Y."/>
            <person name="Jogler C."/>
        </authorList>
    </citation>
    <scope>NUCLEOTIDE SEQUENCE [LARGE SCALE GENOMIC DNA]</scope>
    <source>
        <strain evidence="1 2">KOR42</strain>
    </source>
</reference>
<protein>
    <submittedName>
        <fullName evidence="1">Uncharacterized protein</fullName>
    </submittedName>
</protein>
<evidence type="ECO:0000313" key="2">
    <source>
        <dbReference type="Proteomes" id="UP000317243"/>
    </source>
</evidence>
<organism evidence="1 2">
    <name type="scientific">Thalassoglobus neptunius</name>
    <dbReference type="NCBI Taxonomy" id="1938619"/>
    <lineage>
        <taxon>Bacteria</taxon>
        <taxon>Pseudomonadati</taxon>
        <taxon>Planctomycetota</taxon>
        <taxon>Planctomycetia</taxon>
        <taxon>Planctomycetales</taxon>
        <taxon>Planctomycetaceae</taxon>
        <taxon>Thalassoglobus</taxon>
    </lineage>
</organism>
<accession>A0A5C5UYK1</accession>
<name>A0A5C5UYK1_9PLAN</name>
<comment type="caution">
    <text evidence="1">The sequence shown here is derived from an EMBL/GenBank/DDBJ whole genome shotgun (WGS) entry which is preliminary data.</text>
</comment>
<dbReference type="EMBL" id="SIHI01000104">
    <property type="protein sequence ID" value="TWT30525.1"/>
    <property type="molecule type" value="Genomic_DNA"/>
</dbReference>